<dbReference type="AlphaFoldDB" id="A0AA43QN75"/>
<keyword evidence="4 6" id="KW-0472">Membrane</keyword>
<accession>A0AA43QN75</accession>
<sequence length="690" mass="78608">MQGLADSPFQWRKKSPPPAPKRHSSPEHHSARSFGSQSTLFKNSITEDHTHSVSTRSVFTNFSPIAAQYPIKEKERIARLARYRTQEDKHQQKYENLRLWHKGAVEGSALWPISSLVSQPNTPLTKDDLVSLACYHFPPRSELQVLVTDYKPGSVDCFEINLGDIQQFMSNKPSDVDVRWLHAPLGLGPVHSTIEEIFLHAGQRAGRKFLNLGRSGWPYAEIEVLNFQSRTRFQEKRDVYHMLKEYGGISDTLEDKCWEGFDEDLPKDGKGILDDLRWRFGHLGITPDFDSLSDFWTVVCSDISWQLSEGLSMASYGPLDGLQPIFLQSDAQALHHHQFFKDAQLVRDPFRFFHRGDGFLLTLSPMRGVNYLDRHLQRHMDEPPGAIFENDVASAVAFVRREFERKGTLDWQKPTVDWLTVHLITELGVTPHVDRQGMNAPTLEGAYQRVIQTLVSHDSHKLGLPPLTDIPQKHRRHEHFQRCCSNEPAELISDHLLCKEELRRIVLVLGKRKKVFANLLKDVQAFDAEDTANSILPLHPDNPSEVEMVSGALQRTADQEEAFERLLADVGVSLEAVYELRSIQQRQAAMVSETQNGALFLFAIVGILFMPFGAVTGYWGMNLEDIRNSEWAQQHFWKLCGGVALPVSLSCAILALWRWRKEKVQAGREMSRRRELEPLAAKSKEEGETA</sequence>
<dbReference type="Gene3D" id="1.20.58.340">
    <property type="entry name" value="Magnesium transport protein CorA, transmembrane region"/>
    <property type="match status" value="1"/>
</dbReference>
<comment type="caution">
    <text evidence="7">The sequence shown here is derived from an EMBL/GenBank/DDBJ whole genome shotgun (WGS) entry which is preliminary data.</text>
</comment>
<evidence type="ECO:0000256" key="3">
    <source>
        <dbReference type="ARBA" id="ARBA00022989"/>
    </source>
</evidence>
<dbReference type="GO" id="GO:0046873">
    <property type="term" value="F:metal ion transmembrane transporter activity"/>
    <property type="evidence" value="ECO:0007669"/>
    <property type="project" value="InterPro"/>
</dbReference>
<feature type="region of interest" description="Disordered" evidence="5">
    <location>
        <begin position="669"/>
        <end position="690"/>
    </location>
</feature>
<evidence type="ECO:0000256" key="2">
    <source>
        <dbReference type="ARBA" id="ARBA00022692"/>
    </source>
</evidence>
<dbReference type="InterPro" id="IPR045863">
    <property type="entry name" value="CorA_TM1_TM2"/>
</dbReference>
<feature type="compositionally biased region" description="Basic residues" evidence="5">
    <location>
        <begin position="11"/>
        <end position="23"/>
    </location>
</feature>
<feature type="transmembrane region" description="Helical" evidence="6">
    <location>
        <begin position="636"/>
        <end position="657"/>
    </location>
</feature>
<keyword evidence="8" id="KW-1185">Reference proteome</keyword>
<comment type="subcellular location">
    <subcellularLocation>
        <location evidence="1">Membrane</location>
        <topology evidence="1">Multi-pass membrane protein</topology>
    </subcellularLocation>
</comment>
<keyword evidence="3 6" id="KW-1133">Transmembrane helix</keyword>
<dbReference type="Proteomes" id="UP001161017">
    <property type="component" value="Unassembled WGS sequence"/>
</dbReference>
<dbReference type="InterPro" id="IPR002523">
    <property type="entry name" value="MgTranspt_CorA/ZnTranspt_ZntB"/>
</dbReference>
<evidence type="ECO:0000313" key="8">
    <source>
        <dbReference type="Proteomes" id="UP001161017"/>
    </source>
</evidence>
<feature type="region of interest" description="Disordered" evidence="5">
    <location>
        <begin position="1"/>
        <end position="36"/>
    </location>
</feature>
<proteinExistence type="predicted"/>
<name>A0AA43QN75_9LECA</name>
<protein>
    <submittedName>
        <fullName evidence="7">Uncharacterized protein</fullName>
    </submittedName>
</protein>
<dbReference type="EMBL" id="JAPUFD010000010">
    <property type="protein sequence ID" value="MDI1489550.1"/>
    <property type="molecule type" value="Genomic_DNA"/>
</dbReference>
<gene>
    <name evidence="7" type="ORF">OHK93_000747</name>
</gene>
<evidence type="ECO:0000313" key="7">
    <source>
        <dbReference type="EMBL" id="MDI1489550.1"/>
    </source>
</evidence>
<dbReference type="GO" id="GO:0016020">
    <property type="term" value="C:membrane"/>
    <property type="evidence" value="ECO:0007669"/>
    <property type="project" value="UniProtKB-SubCell"/>
</dbReference>
<evidence type="ECO:0000256" key="4">
    <source>
        <dbReference type="ARBA" id="ARBA00023136"/>
    </source>
</evidence>
<feature type="transmembrane region" description="Helical" evidence="6">
    <location>
        <begin position="599"/>
        <end position="621"/>
    </location>
</feature>
<keyword evidence="2 6" id="KW-0812">Transmembrane</keyword>
<reference evidence="7" key="1">
    <citation type="journal article" date="2023" name="Genome Biol. Evol.">
        <title>First Whole Genome Sequence and Flow Cytometry Genome Size Data for the Lichen-Forming Fungus Ramalina farinacea (Ascomycota).</title>
        <authorList>
            <person name="Llewellyn T."/>
            <person name="Mian S."/>
            <person name="Hill R."/>
            <person name="Leitch I.J."/>
            <person name="Gaya E."/>
        </authorList>
    </citation>
    <scope>NUCLEOTIDE SEQUENCE</scope>
    <source>
        <strain evidence="7">LIQ254RAFAR</strain>
    </source>
</reference>
<dbReference type="SUPFAM" id="SSF144083">
    <property type="entry name" value="Magnesium transport protein CorA, transmembrane region"/>
    <property type="match status" value="1"/>
</dbReference>
<organism evidence="7 8">
    <name type="scientific">Ramalina farinacea</name>
    <dbReference type="NCBI Taxonomy" id="258253"/>
    <lineage>
        <taxon>Eukaryota</taxon>
        <taxon>Fungi</taxon>
        <taxon>Dikarya</taxon>
        <taxon>Ascomycota</taxon>
        <taxon>Pezizomycotina</taxon>
        <taxon>Lecanoromycetes</taxon>
        <taxon>OSLEUM clade</taxon>
        <taxon>Lecanoromycetidae</taxon>
        <taxon>Lecanorales</taxon>
        <taxon>Lecanorineae</taxon>
        <taxon>Ramalinaceae</taxon>
        <taxon>Ramalina</taxon>
    </lineage>
</organism>
<evidence type="ECO:0000256" key="6">
    <source>
        <dbReference type="SAM" id="Phobius"/>
    </source>
</evidence>
<evidence type="ECO:0000256" key="1">
    <source>
        <dbReference type="ARBA" id="ARBA00004141"/>
    </source>
</evidence>
<evidence type="ECO:0000256" key="5">
    <source>
        <dbReference type="SAM" id="MobiDB-lite"/>
    </source>
</evidence>
<dbReference type="Pfam" id="PF01544">
    <property type="entry name" value="CorA"/>
    <property type="match status" value="1"/>
</dbReference>